<evidence type="ECO:0000313" key="5">
    <source>
        <dbReference type="EMBL" id="RNL38148.1"/>
    </source>
</evidence>
<keyword evidence="6" id="KW-1185">Reference proteome</keyword>
<dbReference type="InterPro" id="IPR006076">
    <property type="entry name" value="FAD-dep_OxRdtase"/>
</dbReference>
<evidence type="ECO:0000259" key="4">
    <source>
        <dbReference type="Pfam" id="PF02910"/>
    </source>
</evidence>
<sequence>MGKLPADSESMNLPCSSRSKSSGRGKGVAMDDNMFVGDSAACSRRSFLKGVGATAGFTLLAGAGLGATGCAPQEDGANLAETGHAVVTPQGTYEVYETDMLVCGCGYAGMSAAANAAKSGLNVTVVEKGPFGSGGVAGMNFDFLTTWIYDPNFYQFDSQIGPVLNQEVNLAARQYAEERNGANPACSGQGQQLDLEVLNKGQMFPERNEDGSYHIFSDIEAAKIYMVEGSFPRHETDRLTASPWLTIADQTMLTDLIVKDGVCQGAMGIHLPTGAFRVFRAKATVMATGGTCWINGWNTVAPQSGSVPDNTSDLEMAAFRHGAPIVDSEWADYDLITVYPTGISCGYPAGLGADSMSVGYIKDRNGDLFLVDEDDPLKYQKSRSLFLQTVGQCIADGRGSDAGGVYVDYSTEEARSHIRYFYRRNIDLFRDTFGIDPTGDLIECGLEMIEHQGSILTDEKAMSREFAGLFCARGGGMTGAAGSPGVSHNYLYGNYAAHCAAEYAKTAELGELDFSLIDAERERLEAIRTNADGGDLRPVTIRRAIQNAAGSAMGIIRTTEALEAARDELARIREEDLPRQAVGSPSLAYNMEWKEAIENYNLLTIAELSVLASLTREESRGSYLRPEFPGPNDDWACSLAISGSEGAYETAKVELPTVDWESIDWSTVA</sequence>
<dbReference type="Gene3D" id="3.90.700.10">
    <property type="entry name" value="Succinate dehydrogenase/fumarate reductase flavoprotein, catalytic domain"/>
    <property type="match status" value="1"/>
</dbReference>
<dbReference type="GO" id="GO:0016491">
    <property type="term" value="F:oxidoreductase activity"/>
    <property type="evidence" value="ECO:0007669"/>
    <property type="project" value="InterPro"/>
</dbReference>
<dbReference type="InterPro" id="IPR037099">
    <property type="entry name" value="Fum_R/Succ_DH_flav-like_C_sf"/>
</dbReference>
<evidence type="ECO:0000256" key="2">
    <source>
        <dbReference type="SAM" id="MobiDB-lite"/>
    </source>
</evidence>
<dbReference type="InterPro" id="IPR027477">
    <property type="entry name" value="Succ_DH/fumarate_Rdtase_cat_sf"/>
</dbReference>
<dbReference type="InterPro" id="IPR036188">
    <property type="entry name" value="FAD/NAD-bd_sf"/>
</dbReference>
<dbReference type="InterPro" id="IPR006311">
    <property type="entry name" value="TAT_signal"/>
</dbReference>
<dbReference type="PANTHER" id="PTHR11632:SF51">
    <property type="entry name" value="SUCCINATE DEHYDROGENASE [UBIQUINONE] FLAVOPROTEIN SUBUNIT, MITOCHONDRIAL"/>
    <property type="match status" value="1"/>
</dbReference>
<comment type="caution">
    <text evidence="5">The sequence shown here is derived from an EMBL/GenBank/DDBJ whole genome shotgun (WGS) entry which is preliminary data.</text>
</comment>
<evidence type="ECO:0000256" key="1">
    <source>
        <dbReference type="PIRSR" id="PIRSR630664-50"/>
    </source>
</evidence>
<dbReference type="PROSITE" id="PS51318">
    <property type="entry name" value="TAT"/>
    <property type="match status" value="1"/>
</dbReference>
<dbReference type="AlphaFoldDB" id="A0A3N0AU31"/>
<dbReference type="InterPro" id="IPR030664">
    <property type="entry name" value="SdhA/FrdA/AprA"/>
</dbReference>
<proteinExistence type="predicted"/>
<dbReference type="Gene3D" id="3.50.50.60">
    <property type="entry name" value="FAD/NAD(P)-binding domain"/>
    <property type="match status" value="1"/>
</dbReference>
<gene>
    <name evidence="5" type="ORF">DMP10_05900</name>
</gene>
<organism evidence="5 6">
    <name type="scientific">Adlercreutzia equolifaciens subsp. celatus DSM 18785</name>
    <dbReference type="NCBI Taxonomy" id="1121021"/>
    <lineage>
        <taxon>Bacteria</taxon>
        <taxon>Bacillati</taxon>
        <taxon>Actinomycetota</taxon>
        <taxon>Coriobacteriia</taxon>
        <taxon>Eggerthellales</taxon>
        <taxon>Eggerthellaceae</taxon>
        <taxon>Adlercreutzia</taxon>
    </lineage>
</organism>
<dbReference type="SUPFAM" id="SSF46977">
    <property type="entry name" value="Succinate dehydrogenase/fumarate reductase flavoprotein C-terminal domain"/>
    <property type="match status" value="1"/>
</dbReference>
<evidence type="ECO:0000313" key="6">
    <source>
        <dbReference type="Proteomes" id="UP000278327"/>
    </source>
</evidence>
<dbReference type="Pfam" id="PF01266">
    <property type="entry name" value="DAO"/>
    <property type="match status" value="1"/>
</dbReference>
<name>A0A3N0AU31_9ACTN</name>
<dbReference type="SUPFAM" id="SSF51905">
    <property type="entry name" value="FAD/NAD(P)-binding domain"/>
    <property type="match status" value="1"/>
</dbReference>
<feature type="region of interest" description="Disordered" evidence="2">
    <location>
        <begin position="1"/>
        <end position="26"/>
    </location>
</feature>
<feature type="domain" description="Fumarate reductase/succinate dehydrogenase flavoprotein-like C-terminal" evidence="4">
    <location>
        <begin position="542"/>
        <end position="659"/>
    </location>
</feature>
<dbReference type="Pfam" id="PF02910">
    <property type="entry name" value="Succ_DH_flav_C"/>
    <property type="match status" value="1"/>
</dbReference>
<reference evidence="5 6" key="1">
    <citation type="journal article" date="2019" name="Microbiol. Resour. Announc.">
        <title>Draft Genome Sequences of Type Strains of Gordonibacter faecihominis, Paraeggerthella hongkongensis, Parvibacter caecicola,Slackia equolifaciens, Slackia faecicanis, and Slackia isoflavoniconvertens.</title>
        <authorList>
            <person name="Danylec N."/>
            <person name="Stoll D.A."/>
            <person name="Dotsch A."/>
            <person name="Huch M."/>
        </authorList>
    </citation>
    <scope>NUCLEOTIDE SEQUENCE [LARGE SCALE GENOMIC DNA]</scope>
    <source>
        <strain evidence="5 6">DSM 18785</strain>
    </source>
</reference>
<protein>
    <submittedName>
        <fullName evidence="5">Succinate dehydrogenase/fumarate reductase flavoprotein subunit</fullName>
    </submittedName>
</protein>
<dbReference type="Gene3D" id="1.20.58.100">
    <property type="entry name" value="Fumarate reductase/succinate dehydrogenase flavoprotein-like, C-terminal domain"/>
    <property type="match status" value="1"/>
</dbReference>
<dbReference type="EMBL" id="QICA01000008">
    <property type="protein sequence ID" value="RNL38148.1"/>
    <property type="molecule type" value="Genomic_DNA"/>
</dbReference>
<dbReference type="Proteomes" id="UP000278327">
    <property type="component" value="Unassembled WGS sequence"/>
</dbReference>
<feature type="domain" description="FAD dependent oxidoreductase" evidence="3">
    <location>
        <begin position="99"/>
        <end position="151"/>
    </location>
</feature>
<accession>A0A3N0AU31</accession>
<evidence type="ECO:0000259" key="3">
    <source>
        <dbReference type="Pfam" id="PF01266"/>
    </source>
</evidence>
<dbReference type="InterPro" id="IPR015939">
    <property type="entry name" value="Fum_Rdtase/Succ_DH_flav-like_C"/>
</dbReference>
<feature type="active site" description="Proton acceptor" evidence="1">
    <location>
        <position position="383"/>
    </location>
</feature>
<dbReference type="PANTHER" id="PTHR11632">
    <property type="entry name" value="SUCCINATE DEHYDROGENASE 2 FLAVOPROTEIN SUBUNIT"/>
    <property type="match status" value="1"/>
</dbReference>